<dbReference type="InterPro" id="IPR036680">
    <property type="entry name" value="SPOR-like_sf"/>
</dbReference>
<organism evidence="4 5">
    <name type="scientific">candidate division KSB3 bacterium</name>
    <dbReference type="NCBI Taxonomy" id="2044937"/>
    <lineage>
        <taxon>Bacteria</taxon>
        <taxon>candidate division KSB3</taxon>
    </lineage>
</organism>
<feature type="domain" description="SPOR" evidence="3">
    <location>
        <begin position="211"/>
        <end position="295"/>
    </location>
</feature>
<accession>A0A2G6KAM2</accession>
<dbReference type="GO" id="GO:0030428">
    <property type="term" value="C:cell septum"/>
    <property type="evidence" value="ECO:0007669"/>
    <property type="project" value="TreeGrafter"/>
</dbReference>
<protein>
    <recommendedName>
        <fullName evidence="3">SPOR domain-containing protein</fullName>
    </recommendedName>
</protein>
<dbReference type="PANTHER" id="PTHR38687">
    <property type="entry name" value="CELL DIVISION PROTEIN DEDD-RELATED"/>
    <property type="match status" value="1"/>
</dbReference>
<dbReference type="PANTHER" id="PTHR38687:SF1">
    <property type="entry name" value="CELL DIVISION PROTEIN DEDD"/>
    <property type="match status" value="1"/>
</dbReference>
<dbReference type="PROSITE" id="PS51724">
    <property type="entry name" value="SPOR"/>
    <property type="match status" value="1"/>
</dbReference>
<gene>
    <name evidence="4" type="ORF">CSA56_14315</name>
</gene>
<feature type="transmembrane region" description="Helical" evidence="2">
    <location>
        <begin position="21"/>
        <end position="42"/>
    </location>
</feature>
<dbReference type="InterPro" id="IPR052521">
    <property type="entry name" value="Cell_div_SPOR-domain"/>
</dbReference>
<evidence type="ECO:0000313" key="5">
    <source>
        <dbReference type="Proteomes" id="UP000230821"/>
    </source>
</evidence>
<dbReference type="Gene3D" id="3.30.70.1070">
    <property type="entry name" value="Sporulation related repeat"/>
    <property type="match status" value="1"/>
</dbReference>
<dbReference type="EMBL" id="PDSK01000108">
    <property type="protein sequence ID" value="PIE32756.1"/>
    <property type="molecule type" value="Genomic_DNA"/>
</dbReference>
<dbReference type="GO" id="GO:0032153">
    <property type="term" value="C:cell division site"/>
    <property type="evidence" value="ECO:0007669"/>
    <property type="project" value="TreeGrafter"/>
</dbReference>
<proteinExistence type="predicted"/>
<keyword evidence="2" id="KW-1133">Transmembrane helix</keyword>
<evidence type="ECO:0000256" key="1">
    <source>
        <dbReference type="SAM" id="MobiDB-lite"/>
    </source>
</evidence>
<dbReference type="SUPFAM" id="SSF110997">
    <property type="entry name" value="Sporulation related repeat"/>
    <property type="match status" value="1"/>
</dbReference>
<keyword evidence="2" id="KW-0812">Transmembrane</keyword>
<evidence type="ECO:0000313" key="4">
    <source>
        <dbReference type="EMBL" id="PIE32756.1"/>
    </source>
</evidence>
<dbReference type="Pfam" id="PF05036">
    <property type="entry name" value="SPOR"/>
    <property type="match status" value="1"/>
</dbReference>
<dbReference type="AlphaFoldDB" id="A0A2G6KAM2"/>
<reference evidence="4 5" key="1">
    <citation type="submission" date="2017-10" db="EMBL/GenBank/DDBJ databases">
        <title>Novel microbial diversity and functional potential in the marine mammal oral microbiome.</title>
        <authorList>
            <person name="Dudek N.K."/>
            <person name="Sun C.L."/>
            <person name="Burstein D."/>
            <person name="Kantor R.S."/>
            <person name="Aliaga Goltsman D.S."/>
            <person name="Bik E.M."/>
            <person name="Thomas B.C."/>
            <person name="Banfield J.F."/>
            <person name="Relman D.A."/>
        </authorList>
    </citation>
    <scope>NUCLEOTIDE SEQUENCE [LARGE SCALE GENOMIC DNA]</scope>
    <source>
        <strain evidence="4">DOLJORAL78_47_16</strain>
    </source>
</reference>
<dbReference type="InterPro" id="IPR007730">
    <property type="entry name" value="SPOR-like_dom"/>
</dbReference>
<feature type="region of interest" description="Disordered" evidence="1">
    <location>
        <begin position="122"/>
        <end position="160"/>
    </location>
</feature>
<dbReference type="Proteomes" id="UP000230821">
    <property type="component" value="Unassembled WGS sequence"/>
</dbReference>
<dbReference type="GO" id="GO:0042834">
    <property type="term" value="F:peptidoglycan binding"/>
    <property type="evidence" value="ECO:0007669"/>
    <property type="project" value="InterPro"/>
</dbReference>
<feature type="compositionally biased region" description="Low complexity" evidence="1">
    <location>
        <begin position="136"/>
        <end position="146"/>
    </location>
</feature>
<evidence type="ECO:0000256" key="2">
    <source>
        <dbReference type="SAM" id="Phobius"/>
    </source>
</evidence>
<feature type="region of interest" description="Disordered" evidence="1">
    <location>
        <begin position="77"/>
        <end position="96"/>
    </location>
</feature>
<keyword evidence="2" id="KW-0472">Membrane</keyword>
<dbReference type="GO" id="GO:0032506">
    <property type="term" value="P:cytokinetic process"/>
    <property type="evidence" value="ECO:0007669"/>
    <property type="project" value="TreeGrafter"/>
</dbReference>
<sequence>MIKNFHKVRGKREFLFDDKELFILGGGAAVICVLILVLGIMIGQSLGEQSVASPLVAESSVFDEGDMTPEQLSFDGEAEFSQEEQQATAMAEDKPGMKKSEKSYFTVLPEKDTYIEVEATPAKRTAPEAIPEEQPQEAQEALPVQQDDPSQHVAAREDTPIPPSEHTAAVAVPAAHQKSTVPSTLPNVPKDMSDTIQVGRPQSVAAMNEPVLDGTVYTVQVASSPAREDSERLVKKFGQHGYQAFVMEANLGEKGIWYRVCVGNNLASQEAANQLRDELVSKVPQFANQPFVTKISE</sequence>
<comment type="caution">
    <text evidence="4">The sequence shown here is derived from an EMBL/GenBank/DDBJ whole genome shotgun (WGS) entry which is preliminary data.</text>
</comment>
<evidence type="ECO:0000259" key="3">
    <source>
        <dbReference type="PROSITE" id="PS51724"/>
    </source>
</evidence>
<name>A0A2G6KAM2_9BACT</name>